<proteinExistence type="predicted"/>
<organism evidence="1 2">
    <name type="scientific">Tanacetum coccineum</name>
    <dbReference type="NCBI Taxonomy" id="301880"/>
    <lineage>
        <taxon>Eukaryota</taxon>
        <taxon>Viridiplantae</taxon>
        <taxon>Streptophyta</taxon>
        <taxon>Embryophyta</taxon>
        <taxon>Tracheophyta</taxon>
        <taxon>Spermatophyta</taxon>
        <taxon>Magnoliopsida</taxon>
        <taxon>eudicotyledons</taxon>
        <taxon>Gunneridae</taxon>
        <taxon>Pentapetalae</taxon>
        <taxon>asterids</taxon>
        <taxon>campanulids</taxon>
        <taxon>Asterales</taxon>
        <taxon>Asteraceae</taxon>
        <taxon>Asteroideae</taxon>
        <taxon>Anthemideae</taxon>
        <taxon>Anthemidinae</taxon>
        <taxon>Tanacetum</taxon>
    </lineage>
</organism>
<gene>
    <name evidence="1" type="ORF">Tco_1090844</name>
</gene>
<comment type="caution">
    <text evidence="1">The sequence shown here is derived from an EMBL/GenBank/DDBJ whole genome shotgun (WGS) entry which is preliminary data.</text>
</comment>
<dbReference type="EMBL" id="BQNB010020378">
    <property type="protein sequence ID" value="GJT95326.1"/>
    <property type="molecule type" value="Genomic_DNA"/>
</dbReference>
<sequence>VVILVCDKDTRLAIDDLWASLLILSRLGGWHRVCVVGDRFPGFGVRSQNGLRCGSLLFVLPGSGYESFLEGVSTLLGGIFGRFRESCSKISLGIDWL</sequence>
<dbReference type="Proteomes" id="UP001151760">
    <property type="component" value="Unassembled WGS sequence"/>
</dbReference>
<evidence type="ECO:0000313" key="1">
    <source>
        <dbReference type="EMBL" id="GJT95326.1"/>
    </source>
</evidence>
<reference evidence="1" key="1">
    <citation type="journal article" date="2022" name="Int. J. Mol. Sci.">
        <title>Draft Genome of Tanacetum Coccineum: Genomic Comparison of Closely Related Tanacetum-Family Plants.</title>
        <authorList>
            <person name="Yamashiro T."/>
            <person name="Shiraishi A."/>
            <person name="Nakayama K."/>
            <person name="Satake H."/>
        </authorList>
    </citation>
    <scope>NUCLEOTIDE SEQUENCE</scope>
</reference>
<feature type="non-terminal residue" evidence="1">
    <location>
        <position position="1"/>
    </location>
</feature>
<name>A0ABQ5I5D2_9ASTR</name>
<protein>
    <submittedName>
        <fullName evidence="1">Uncharacterized protein</fullName>
    </submittedName>
</protein>
<accession>A0ABQ5I5D2</accession>
<evidence type="ECO:0000313" key="2">
    <source>
        <dbReference type="Proteomes" id="UP001151760"/>
    </source>
</evidence>
<reference evidence="1" key="2">
    <citation type="submission" date="2022-01" db="EMBL/GenBank/DDBJ databases">
        <authorList>
            <person name="Yamashiro T."/>
            <person name="Shiraishi A."/>
            <person name="Satake H."/>
            <person name="Nakayama K."/>
        </authorList>
    </citation>
    <scope>NUCLEOTIDE SEQUENCE</scope>
</reference>
<keyword evidence="2" id="KW-1185">Reference proteome</keyword>